<evidence type="ECO:0000259" key="6">
    <source>
        <dbReference type="Pfam" id="PF22429"/>
    </source>
</evidence>
<feature type="domain" description="Formimidoylglutamate deiminase N-terminal" evidence="6">
    <location>
        <begin position="5"/>
        <end position="43"/>
    </location>
</feature>
<dbReference type="InterPro" id="IPR051607">
    <property type="entry name" value="Metallo-dep_hydrolases"/>
</dbReference>
<dbReference type="GO" id="GO:0005829">
    <property type="term" value="C:cytosol"/>
    <property type="evidence" value="ECO:0007669"/>
    <property type="project" value="TreeGrafter"/>
</dbReference>
<evidence type="ECO:0000256" key="3">
    <source>
        <dbReference type="ARBA" id="ARBA00022801"/>
    </source>
</evidence>
<evidence type="ECO:0000313" key="8">
    <source>
        <dbReference type="Proteomes" id="UP000605253"/>
    </source>
</evidence>
<comment type="caution">
    <text evidence="7">The sequence shown here is derived from an EMBL/GenBank/DDBJ whole genome shotgun (WGS) entry which is preliminary data.</text>
</comment>
<evidence type="ECO:0000256" key="1">
    <source>
        <dbReference type="ARBA" id="ARBA00001947"/>
    </source>
</evidence>
<evidence type="ECO:0000259" key="5">
    <source>
        <dbReference type="Pfam" id="PF01979"/>
    </source>
</evidence>
<dbReference type="RefSeq" id="WP_188364027.1">
    <property type="nucleotide sequence ID" value="NZ_BAABJF010000032.1"/>
</dbReference>
<dbReference type="Pfam" id="PF22429">
    <property type="entry name" value="HutF_N"/>
    <property type="match status" value="1"/>
</dbReference>
<dbReference type="InterPro" id="IPR011059">
    <property type="entry name" value="Metal-dep_hydrolase_composite"/>
</dbReference>
<dbReference type="InterPro" id="IPR006680">
    <property type="entry name" value="Amidohydro-rel"/>
</dbReference>
<reference evidence="7" key="1">
    <citation type="journal article" date="2014" name="Int. J. Syst. Evol. Microbiol.">
        <title>Complete genome sequence of Corynebacterium casei LMG S-19264T (=DSM 44701T), isolated from a smear-ripened cheese.</title>
        <authorList>
            <consortium name="US DOE Joint Genome Institute (JGI-PGF)"/>
            <person name="Walter F."/>
            <person name="Albersmeier A."/>
            <person name="Kalinowski J."/>
            <person name="Ruckert C."/>
        </authorList>
    </citation>
    <scope>NUCLEOTIDE SEQUENCE</scope>
    <source>
        <strain evidence="7">CGMCC 1.12181</strain>
    </source>
</reference>
<evidence type="ECO:0000313" key="7">
    <source>
        <dbReference type="EMBL" id="GGF86378.1"/>
    </source>
</evidence>
<dbReference type="InterPro" id="IPR010252">
    <property type="entry name" value="HutF"/>
</dbReference>
<dbReference type="InterPro" id="IPR032466">
    <property type="entry name" value="Metal_Hydrolase"/>
</dbReference>
<accession>A0A917CED0</accession>
<reference evidence="7" key="2">
    <citation type="submission" date="2020-09" db="EMBL/GenBank/DDBJ databases">
        <authorList>
            <person name="Sun Q."/>
            <person name="Zhou Y."/>
        </authorList>
    </citation>
    <scope>NUCLEOTIDE SEQUENCE</scope>
    <source>
        <strain evidence="7">CGMCC 1.12181</strain>
    </source>
</reference>
<organism evidence="7 8">
    <name type="scientific">Marinicella pacifica</name>
    <dbReference type="NCBI Taxonomy" id="1171543"/>
    <lineage>
        <taxon>Bacteria</taxon>
        <taxon>Pseudomonadati</taxon>
        <taxon>Pseudomonadota</taxon>
        <taxon>Gammaproteobacteria</taxon>
        <taxon>Lysobacterales</taxon>
        <taxon>Marinicellaceae</taxon>
        <taxon>Marinicella</taxon>
    </lineage>
</organism>
<dbReference type="Proteomes" id="UP000605253">
    <property type="component" value="Unassembled WGS sequence"/>
</dbReference>
<evidence type="ECO:0000256" key="2">
    <source>
        <dbReference type="ARBA" id="ARBA00022723"/>
    </source>
</evidence>
<dbReference type="AlphaFoldDB" id="A0A917CED0"/>
<protein>
    <submittedName>
        <fullName evidence="7">Formimidoylglutamate deiminase</fullName>
    </submittedName>
</protein>
<dbReference type="NCBIfam" id="TIGR02022">
    <property type="entry name" value="hutF"/>
    <property type="match status" value="1"/>
</dbReference>
<evidence type="ECO:0000256" key="4">
    <source>
        <dbReference type="ARBA" id="ARBA00022833"/>
    </source>
</evidence>
<keyword evidence="3" id="KW-0378">Hydrolase</keyword>
<gene>
    <name evidence="7" type="ORF">GCM10011365_04210</name>
</gene>
<dbReference type="InterPro" id="IPR055156">
    <property type="entry name" value="HutF-like_N"/>
</dbReference>
<name>A0A917CED0_9GAMM</name>
<dbReference type="PANTHER" id="PTHR11271">
    <property type="entry name" value="GUANINE DEAMINASE"/>
    <property type="match status" value="1"/>
</dbReference>
<proteinExistence type="predicted"/>
<dbReference type="Gene3D" id="3.20.20.140">
    <property type="entry name" value="Metal-dependent hydrolases"/>
    <property type="match status" value="1"/>
</dbReference>
<sequence length="418" mass="46874">MTNYFFQQALLPEGWAKNVRVVVENDLIQSVDCDVSAEPGDKKAAVVIPALPNIHSHVFQRAMAGCSEYRLREDDDFWSWRELMYSLANAMDVDDFYQIAKSTFQSMKDRGYASVCEFHYVHRDLNDPSNTHAQAEAILKAADEVGLPITLLPVLYSYSGFGDKPLLDEQQRFSLNTDEYLELYAYLDKKLKPQQRLGICFHSLRAVSPEQMHTVLNASPKDAPVHIHIAEQTAEVKQCQEIYGQTPVAWLLDNFDVNKRWCLIHATHMTEQETQGLAGSGAAAGLCPLTEANLGDGIFPLDHYKNHNGRWAIGSDSNVKINPAEELQMLAYSQRLSLRKRVVCSDEKQPHAGSWLWQQAMIGGAQASGQALGGIAENQIPGFLSLTSLNLPDDKRDRAEALLDRLIFADDVHTERLD</sequence>
<dbReference type="PANTHER" id="PTHR11271:SF48">
    <property type="entry name" value="AMIDOHYDROLASE-RELATED DOMAIN-CONTAINING PROTEIN"/>
    <property type="match status" value="1"/>
</dbReference>
<feature type="domain" description="Amidohydrolase-related" evidence="5">
    <location>
        <begin position="46"/>
        <end position="346"/>
    </location>
</feature>
<comment type="cofactor">
    <cofactor evidence="1">
        <name>Zn(2+)</name>
        <dbReference type="ChEBI" id="CHEBI:29105"/>
    </cofactor>
</comment>
<dbReference type="Gene3D" id="2.30.40.10">
    <property type="entry name" value="Urease, subunit C, domain 1"/>
    <property type="match status" value="1"/>
</dbReference>
<dbReference type="Pfam" id="PF01979">
    <property type="entry name" value="Amidohydro_1"/>
    <property type="match status" value="1"/>
</dbReference>
<dbReference type="GO" id="GO:0019239">
    <property type="term" value="F:deaminase activity"/>
    <property type="evidence" value="ECO:0007669"/>
    <property type="project" value="TreeGrafter"/>
</dbReference>
<dbReference type="EMBL" id="BMEO01000002">
    <property type="protein sequence ID" value="GGF86378.1"/>
    <property type="molecule type" value="Genomic_DNA"/>
</dbReference>
<keyword evidence="2" id="KW-0479">Metal-binding</keyword>
<dbReference type="SUPFAM" id="SSF51556">
    <property type="entry name" value="Metallo-dependent hydrolases"/>
    <property type="match status" value="1"/>
</dbReference>
<keyword evidence="4" id="KW-0862">Zinc</keyword>
<dbReference type="GO" id="GO:0046872">
    <property type="term" value="F:metal ion binding"/>
    <property type="evidence" value="ECO:0007669"/>
    <property type="project" value="UniProtKB-KW"/>
</dbReference>
<keyword evidence="8" id="KW-1185">Reference proteome</keyword>